<dbReference type="HOGENOM" id="CLU_027634_7_1_12"/>
<keyword evidence="3" id="KW-0418">Kinase</keyword>
<dbReference type="GO" id="GO:0016301">
    <property type="term" value="F:kinase activity"/>
    <property type="evidence" value="ECO:0007669"/>
    <property type="project" value="UniProtKB-KW"/>
</dbReference>
<dbReference type="AlphaFoldDB" id="F4LK15"/>
<keyword evidence="2" id="KW-0808">Transferase</keyword>
<dbReference type="InterPro" id="IPR002139">
    <property type="entry name" value="Ribo/fructo_kinase"/>
</dbReference>
<gene>
    <name evidence="5" type="ordered locus">Trebr_2062</name>
</gene>
<evidence type="ECO:0000313" key="5">
    <source>
        <dbReference type="EMBL" id="AEE17477.1"/>
    </source>
</evidence>
<dbReference type="Proteomes" id="UP000006546">
    <property type="component" value="Chromosome"/>
</dbReference>
<dbReference type="RefSeq" id="WP_013759180.1">
    <property type="nucleotide sequence ID" value="NC_015500.1"/>
</dbReference>
<organism evidence="5 6">
    <name type="scientific">Treponema brennaborense (strain DSM 12168 / CIP 105900 / DD5/3)</name>
    <dbReference type="NCBI Taxonomy" id="906968"/>
    <lineage>
        <taxon>Bacteria</taxon>
        <taxon>Pseudomonadati</taxon>
        <taxon>Spirochaetota</taxon>
        <taxon>Spirochaetia</taxon>
        <taxon>Spirochaetales</taxon>
        <taxon>Treponemataceae</taxon>
        <taxon>Treponema</taxon>
    </lineage>
</organism>
<dbReference type="InterPro" id="IPR002173">
    <property type="entry name" value="Carboh/pur_kinase_PfkB_CS"/>
</dbReference>
<dbReference type="OrthoDB" id="9775849at2"/>
<keyword evidence="6" id="KW-1185">Reference proteome</keyword>
<dbReference type="STRING" id="906968.Trebr_2062"/>
<proteinExistence type="inferred from homology"/>
<dbReference type="KEGG" id="tbe:Trebr_2062"/>
<reference evidence="6" key="1">
    <citation type="submission" date="2011-04" db="EMBL/GenBank/DDBJ databases">
        <title>The complete genome of Treponema brennaborense DSM 12168.</title>
        <authorList>
            <person name="Lucas S."/>
            <person name="Han J."/>
            <person name="Lapidus A."/>
            <person name="Bruce D."/>
            <person name="Goodwin L."/>
            <person name="Pitluck S."/>
            <person name="Peters L."/>
            <person name="Kyrpides N."/>
            <person name="Mavromatis K."/>
            <person name="Ivanova N."/>
            <person name="Mikhailova N."/>
            <person name="Pagani I."/>
            <person name="Teshima H."/>
            <person name="Detter J.C."/>
            <person name="Tapia R."/>
            <person name="Han C."/>
            <person name="Land M."/>
            <person name="Hauser L."/>
            <person name="Markowitz V."/>
            <person name="Cheng J.-F."/>
            <person name="Hugenholtz P."/>
            <person name="Woyke T."/>
            <person name="Wu D."/>
            <person name="Gronow S."/>
            <person name="Wellnitz S."/>
            <person name="Brambilla E."/>
            <person name="Klenk H.-P."/>
            <person name="Eisen J.A."/>
        </authorList>
    </citation>
    <scope>NUCLEOTIDE SEQUENCE [LARGE SCALE GENOMIC DNA]</scope>
    <source>
        <strain evidence="6">DSM 12168 / CIP 105900 / DD5/3</strain>
    </source>
</reference>
<comment type="similarity">
    <text evidence="1">Belongs to the carbohydrate kinase PfkB family.</text>
</comment>
<dbReference type="PANTHER" id="PTHR10584:SF166">
    <property type="entry name" value="RIBOKINASE"/>
    <property type="match status" value="1"/>
</dbReference>
<evidence type="ECO:0000256" key="3">
    <source>
        <dbReference type="ARBA" id="ARBA00022777"/>
    </source>
</evidence>
<name>F4LK15_TREBD</name>
<dbReference type="GO" id="GO:0005829">
    <property type="term" value="C:cytosol"/>
    <property type="evidence" value="ECO:0007669"/>
    <property type="project" value="TreeGrafter"/>
</dbReference>
<sequence>MKQTLVIGSTVVDVIVAIPHLPSTGEDINVTAQTQRLGGCAYNVSNMLRLTGTPYTLCSPVGSGLYGDFVAERLAQLGIPCFIRLENVPNGCCYCIVENDGERTFLSQHGAEYVFSRSWMHRIDSESADSVYICGLEIEEPTGSEIILYLEEHPEYTVFFAPGPRISSIPQERLNRIFALHPVLHLNDTEAVGFTKRAAVSEAAAALYEKTGNAVVITQGKDGAFCMDRGRGFSVPGFPAEVADTIGAGDAHAGSVIAYLKQGFSLEESVRRANRIAAAVVSVNGATLPDGQYAATVQNFVPAL</sequence>
<evidence type="ECO:0000313" key="6">
    <source>
        <dbReference type="Proteomes" id="UP000006546"/>
    </source>
</evidence>
<dbReference type="InterPro" id="IPR029056">
    <property type="entry name" value="Ribokinase-like"/>
</dbReference>
<dbReference type="eggNOG" id="COG0524">
    <property type="taxonomic scope" value="Bacteria"/>
</dbReference>
<dbReference type="GO" id="GO:0006796">
    <property type="term" value="P:phosphate-containing compound metabolic process"/>
    <property type="evidence" value="ECO:0007669"/>
    <property type="project" value="UniProtKB-ARBA"/>
</dbReference>
<dbReference type="PROSITE" id="PS00583">
    <property type="entry name" value="PFKB_KINASES_1"/>
    <property type="match status" value="1"/>
</dbReference>
<dbReference type="Gene3D" id="3.40.1190.20">
    <property type="match status" value="1"/>
</dbReference>
<dbReference type="EMBL" id="CP002696">
    <property type="protein sequence ID" value="AEE17477.1"/>
    <property type="molecule type" value="Genomic_DNA"/>
</dbReference>
<dbReference type="Pfam" id="PF00294">
    <property type="entry name" value="PfkB"/>
    <property type="match status" value="1"/>
</dbReference>
<dbReference type="PANTHER" id="PTHR10584">
    <property type="entry name" value="SUGAR KINASE"/>
    <property type="match status" value="1"/>
</dbReference>
<evidence type="ECO:0000259" key="4">
    <source>
        <dbReference type="Pfam" id="PF00294"/>
    </source>
</evidence>
<dbReference type="PRINTS" id="PR00990">
    <property type="entry name" value="RIBOKINASE"/>
</dbReference>
<protein>
    <submittedName>
        <fullName evidence="5">PfkB domain protein</fullName>
    </submittedName>
</protein>
<dbReference type="InterPro" id="IPR011611">
    <property type="entry name" value="PfkB_dom"/>
</dbReference>
<evidence type="ECO:0000256" key="1">
    <source>
        <dbReference type="ARBA" id="ARBA00010688"/>
    </source>
</evidence>
<feature type="domain" description="Carbohydrate kinase PfkB" evidence="4">
    <location>
        <begin position="1"/>
        <end position="288"/>
    </location>
</feature>
<dbReference type="SUPFAM" id="SSF53613">
    <property type="entry name" value="Ribokinase-like"/>
    <property type="match status" value="1"/>
</dbReference>
<accession>F4LK15</accession>
<evidence type="ECO:0000256" key="2">
    <source>
        <dbReference type="ARBA" id="ARBA00022679"/>
    </source>
</evidence>